<sequence length="386" mass="45582">MDYWEKGGISFRDKLKLAASNSISNFKSQKNKWMETLNQWNKACIELRHEYPCLTYFTMNEIQRLVQDLDYIVAHEIQYWDILASKYIVPFLQRLDYQLQDASQVLHEWKDQNSEGMRSLQELGRIFSQVWMGSKNNEKALNSFSILSSLKAGRPNLVIAKQENKLFSMLSLYESIGLIPRAEHVLLCKETTTEEEVECLMLRALLYVSAMGGINVKTPLYCLVWPEKLQTRILEKVVNLFKKYFFEPSRSQRAQLYLFAVVSFDRDNALSYFLREFEWNAFEQNSREFTSEILHSQKLNILPTNTPDRSFYRVQLYESAMRDIKSLQSNISKVRIRFNSGDIDWEEIVKTLWKYHPCQLNNASQETIVDVQKRVNDLNYSKDNWI</sequence>
<dbReference type="Proteomes" id="UP000023152">
    <property type="component" value="Unassembled WGS sequence"/>
</dbReference>
<name>X6LKI6_RETFI</name>
<reference evidence="1 2" key="1">
    <citation type="journal article" date="2013" name="Curr. Biol.">
        <title>The Genome of the Foraminiferan Reticulomyxa filosa.</title>
        <authorList>
            <person name="Glockner G."/>
            <person name="Hulsmann N."/>
            <person name="Schleicher M."/>
            <person name="Noegel A.A."/>
            <person name="Eichinger L."/>
            <person name="Gallinger C."/>
            <person name="Pawlowski J."/>
            <person name="Sierra R."/>
            <person name="Euteneuer U."/>
            <person name="Pillet L."/>
            <person name="Moustafa A."/>
            <person name="Platzer M."/>
            <person name="Groth M."/>
            <person name="Szafranski K."/>
            <person name="Schliwa M."/>
        </authorList>
    </citation>
    <scope>NUCLEOTIDE SEQUENCE [LARGE SCALE GENOMIC DNA]</scope>
</reference>
<evidence type="ECO:0000313" key="2">
    <source>
        <dbReference type="Proteomes" id="UP000023152"/>
    </source>
</evidence>
<keyword evidence="2" id="KW-1185">Reference proteome</keyword>
<accession>X6LKI6</accession>
<dbReference type="AlphaFoldDB" id="X6LKI6"/>
<evidence type="ECO:0000313" key="1">
    <source>
        <dbReference type="EMBL" id="ETO02438.1"/>
    </source>
</evidence>
<comment type="caution">
    <text evidence="1">The sequence shown here is derived from an EMBL/GenBank/DDBJ whole genome shotgun (WGS) entry which is preliminary data.</text>
</comment>
<gene>
    <name evidence="1" type="ORF">RFI_34993</name>
</gene>
<organism evidence="1 2">
    <name type="scientific">Reticulomyxa filosa</name>
    <dbReference type="NCBI Taxonomy" id="46433"/>
    <lineage>
        <taxon>Eukaryota</taxon>
        <taxon>Sar</taxon>
        <taxon>Rhizaria</taxon>
        <taxon>Retaria</taxon>
        <taxon>Foraminifera</taxon>
        <taxon>Monothalamids</taxon>
        <taxon>Reticulomyxidae</taxon>
        <taxon>Reticulomyxa</taxon>
    </lineage>
</organism>
<protein>
    <submittedName>
        <fullName evidence="1">Uncharacterized protein</fullName>
    </submittedName>
</protein>
<proteinExistence type="predicted"/>
<dbReference type="EMBL" id="ASPP01035773">
    <property type="protein sequence ID" value="ETO02438.1"/>
    <property type="molecule type" value="Genomic_DNA"/>
</dbReference>
<feature type="non-terminal residue" evidence="1">
    <location>
        <position position="386"/>
    </location>
</feature>